<dbReference type="Pfam" id="PF02525">
    <property type="entry name" value="Flavodoxin_2"/>
    <property type="match status" value="1"/>
</dbReference>
<keyword evidence="2 6" id="KW-0288">FMN</keyword>
<evidence type="ECO:0000256" key="3">
    <source>
        <dbReference type="ARBA" id="ARBA00023002"/>
    </source>
</evidence>
<dbReference type="InterPro" id="IPR050104">
    <property type="entry name" value="FMN-dep_NADH:Q_OxRdtase_AzoR1"/>
</dbReference>
<dbReference type="EMBL" id="JBIRYO010000005">
    <property type="protein sequence ID" value="MFI2473805.1"/>
    <property type="molecule type" value="Genomic_DNA"/>
</dbReference>
<protein>
    <recommendedName>
        <fullName evidence="6">FMN dependent NADH:quinone oxidoreductase</fullName>
        <ecNumber evidence="6">1.6.5.-</ecNumber>
    </recommendedName>
    <alternativeName>
        <fullName evidence="6">Azo-dye reductase</fullName>
    </alternativeName>
    <alternativeName>
        <fullName evidence="6">FMN-dependent NADH-azo compound oxidoreductase</fullName>
    </alternativeName>
    <alternativeName>
        <fullName evidence="6">FMN-dependent NADH-azoreductase</fullName>
        <ecNumber evidence="6">1.7.1.17</ecNumber>
    </alternativeName>
</protein>
<dbReference type="EC" id="1.6.5.-" evidence="6"/>
<accession>A0ABW7WY84</accession>
<evidence type="ECO:0000256" key="5">
    <source>
        <dbReference type="ARBA" id="ARBA00048542"/>
    </source>
</evidence>
<evidence type="ECO:0000256" key="4">
    <source>
        <dbReference type="ARBA" id="ARBA00023027"/>
    </source>
</evidence>
<feature type="domain" description="Flavodoxin-like fold" evidence="7">
    <location>
        <begin position="3"/>
        <end position="196"/>
    </location>
</feature>
<comment type="catalytic activity">
    <reaction evidence="6">
        <text>2 a quinone + NADH + H(+) = 2 a 1,4-benzosemiquinone + NAD(+)</text>
        <dbReference type="Rhea" id="RHEA:65952"/>
        <dbReference type="ChEBI" id="CHEBI:15378"/>
        <dbReference type="ChEBI" id="CHEBI:57540"/>
        <dbReference type="ChEBI" id="CHEBI:57945"/>
        <dbReference type="ChEBI" id="CHEBI:132124"/>
        <dbReference type="ChEBI" id="CHEBI:134225"/>
    </reaction>
</comment>
<dbReference type="EC" id="1.7.1.17" evidence="6"/>
<comment type="similarity">
    <text evidence="6">Belongs to the azoreductase type 1 family.</text>
</comment>
<reference evidence="8 9" key="1">
    <citation type="submission" date="2024-10" db="EMBL/GenBank/DDBJ databases">
        <title>The Natural Products Discovery Center: Release of the First 8490 Sequenced Strains for Exploring Actinobacteria Biosynthetic Diversity.</title>
        <authorList>
            <person name="Kalkreuter E."/>
            <person name="Kautsar S.A."/>
            <person name="Yang D."/>
            <person name="Bader C.D."/>
            <person name="Teijaro C.N."/>
            <person name="Fluegel L."/>
            <person name="Davis C.M."/>
            <person name="Simpson J.R."/>
            <person name="Lauterbach L."/>
            <person name="Steele A.D."/>
            <person name="Gui C."/>
            <person name="Meng S."/>
            <person name="Li G."/>
            <person name="Viehrig K."/>
            <person name="Ye F."/>
            <person name="Su P."/>
            <person name="Kiefer A.F."/>
            <person name="Nichols A."/>
            <person name="Cepeda A.J."/>
            <person name="Yan W."/>
            <person name="Fan B."/>
            <person name="Jiang Y."/>
            <person name="Adhikari A."/>
            <person name="Zheng C.-J."/>
            <person name="Schuster L."/>
            <person name="Cowan T.M."/>
            <person name="Smanski M.J."/>
            <person name="Chevrette M.G."/>
            <person name="De Carvalho L.P.S."/>
            <person name="Shen B."/>
        </authorList>
    </citation>
    <scope>NUCLEOTIDE SEQUENCE [LARGE SCALE GENOMIC DNA]</scope>
    <source>
        <strain evidence="8 9">NPDC019275</strain>
    </source>
</reference>
<evidence type="ECO:0000313" key="8">
    <source>
        <dbReference type="EMBL" id="MFI2473805.1"/>
    </source>
</evidence>
<dbReference type="PANTHER" id="PTHR43741:SF4">
    <property type="entry name" value="FMN-DEPENDENT NADH:QUINONE OXIDOREDUCTASE"/>
    <property type="match status" value="1"/>
</dbReference>
<proteinExistence type="inferred from homology"/>
<feature type="binding site" evidence="6">
    <location>
        <position position="10"/>
    </location>
    <ligand>
        <name>FMN</name>
        <dbReference type="ChEBI" id="CHEBI:58210"/>
    </ligand>
</feature>
<dbReference type="PANTHER" id="PTHR43741">
    <property type="entry name" value="FMN-DEPENDENT NADH-AZOREDUCTASE 1"/>
    <property type="match status" value="1"/>
</dbReference>
<keyword evidence="3 6" id="KW-0560">Oxidoreductase</keyword>
<comment type="subunit">
    <text evidence="6">Homodimer.</text>
</comment>
<gene>
    <name evidence="6" type="primary">azoR</name>
    <name evidence="8" type="ORF">ACH49W_10555</name>
</gene>
<comment type="catalytic activity">
    <reaction evidence="5">
        <text>N,N-dimethyl-1,4-phenylenediamine + anthranilate + 2 NAD(+) = 2-(4-dimethylaminophenyl)diazenylbenzoate + 2 NADH + 2 H(+)</text>
        <dbReference type="Rhea" id="RHEA:55872"/>
        <dbReference type="ChEBI" id="CHEBI:15378"/>
        <dbReference type="ChEBI" id="CHEBI:15783"/>
        <dbReference type="ChEBI" id="CHEBI:16567"/>
        <dbReference type="ChEBI" id="CHEBI:57540"/>
        <dbReference type="ChEBI" id="CHEBI:57945"/>
        <dbReference type="ChEBI" id="CHEBI:71579"/>
        <dbReference type="EC" id="1.7.1.17"/>
    </reaction>
    <physiologicalReaction direction="right-to-left" evidence="5">
        <dbReference type="Rhea" id="RHEA:55874"/>
    </physiologicalReaction>
</comment>
<comment type="caution">
    <text evidence="6">Lacks conserved residue(s) required for the propagation of feature annotation.</text>
</comment>
<organism evidence="8 9">
    <name type="scientific">Nocardia xishanensis</name>
    <dbReference type="NCBI Taxonomy" id="238964"/>
    <lineage>
        <taxon>Bacteria</taxon>
        <taxon>Bacillati</taxon>
        <taxon>Actinomycetota</taxon>
        <taxon>Actinomycetes</taxon>
        <taxon>Mycobacteriales</taxon>
        <taxon>Nocardiaceae</taxon>
        <taxon>Nocardia</taxon>
    </lineage>
</organism>
<comment type="function">
    <text evidence="6">Also exhibits azoreductase activity. Catalyzes the reductive cleavage of the azo bond in aromatic azo compounds to the corresponding amines.</text>
</comment>
<feature type="binding site" evidence="6">
    <location>
        <begin position="15"/>
        <end position="17"/>
    </location>
    <ligand>
        <name>FMN</name>
        <dbReference type="ChEBI" id="CHEBI:58210"/>
    </ligand>
</feature>
<evidence type="ECO:0000256" key="2">
    <source>
        <dbReference type="ARBA" id="ARBA00022643"/>
    </source>
</evidence>
<comment type="function">
    <text evidence="6">Quinone reductase that provides resistance to thiol-specific stress caused by electrophilic quinones.</text>
</comment>
<dbReference type="Gene3D" id="3.40.50.360">
    <property type="match status" value="1"/>
</dbReference>
<evidence type="ECO:0000256" key="6">
    <source>
        <dbReference type="HAMAP-Rule" id="MF_01216"/>
    </source>
</evidence>
<evidence type="ECO:0000256" key="1">
    <source>
        <dbReference type="ARBA" id="ARBA00022630"/>
    </source>
</evidence>
<name>A0ABW7WY84_9NOCA</name>
<dbReference type="RefSeq" id="WP_397092451.1">
    <property type="nucleotide sequence ID" value="NZ_JBIRYO010000005.1"/>
</dbReference>
<comment type="caution">
    <text evidence="8">The sequence shown here is derived from an EMBL/GenBank/DDBJ whole genome shotgun (WGS) entry which is preliminary data.</text>
</comment>
<dbReference type="InterPro" id="IPR003680">
    <property type="entry name" value="Flavodoxin_fold"/>
</dbReference>
<dbReference type="Proteomes" id="UP001611415">
    <property type="component" value="Unassembled WGS sequence"/>
</dbReference>
<evidence type="ECO:0000313" key="9">
    <source>
        <dbReference type="Proteomes" id="UP001611415"/>
    </source>
</evidence>
<dbReference type="SUPFAM" id="SSF52218">
    <property type="entry name" value="Flavoproteins"/>
    <property type="match status" value="1"/>
</dbReference>
<keyword evidence="1 6" id="KW-0285">Flavoprotein</keyword>
<comment type="cofactor">
    <cofactor evidence="6">
        <name>FMN</name>
        <dbReference type="ChEBI" id="CHEBI:58210"/>
    </cofactor>
    <text evidence="6">Binds 1 FMN per subunit.</text>
</comment>
<sequence>MSTLLHLDASARRRSISRELSAEFAAAWRAAHPDGEYRYRDLAQRPVPFIGEAWTELCDAVLARGGFDPAELDALVTTPAQAAALEVLRPLLDEVLAADVILIGTPMYNYSIPAALKAWLDQLTFPRMSLGHRRFVVASARGGSYTPGAPKAAFDYQERFLRDFFAGHFAVTDTVFVHAELANSRQDPALADRRAEHDDSYAKALETARSLGGTY</sequence>
<dbReference type="HAMAP" id="MF_01216">
    <property type="entry name" value="Azoreductase_type1"/>
    <property type="match status" value="1"/>
</dbReference>
<keyword evidence="9" id="KW-1185">Reference proteome</keyword>
<dbReference type="InterPro" id="IPR029039">
    <property type="entry name" value="Flavoprotein-like_sf"/>
</dbReference>
<evidence type="ECO:0000259" key="7">
    <source>
        <dbReference type="Pfam" id="PF02525"/>
    </source>
</evidence>
<keyword evidence="4 6" id="KW-0520">NAD</keyword>
<dbReference type="InterPro" id="IPR023048">
    <property type="entry name" value="NADH:quinone_OxRdtase_FMN_depd"/>
</dbReference>